<feature type="compositionally biased region" description="Basic and acidic residues" evidence="1">
    <location>
        <begin position="67"/>
        <end position="79"/>
    </location>
</feature>
<proteinExistence type="predicted"/>
<accession>A0AA40GCU2</accession>
<evidence type="ECO:0000313" key="2">
    <source>
        <dbReference type="EMBL" id="KAK1135451.1"/>
    </source>
</evidence>
<protein>
    <submittedName>
        <fullName evidence="2">Uncharacterized protein</fullName>
    </submittedName>
</protein>
<reference evidence="2" key="1">
    <citation type="submission" date="2021-10" db="EMBL/GenBank/DDBJ databases">
        <title>Melipona bicolor Genome sequencing and assembly.</title>
        <authorList>
            <person name="Araujo N.S."/>
            <person name="Arias M.C."/>
        </authorList>
    </citation>
    <scope>NUCLEOTIDE SEQUENCE</scope>
    <source>
        <strain evidence="2">USP_2M_L1-L4_2017</strain>
        <tissue evidence="2">Whole body</tissue>
    </source>
</reference>
<dbReference type="EMBL" id="JAHYIQ010000001">
    <property type="protein sequence ID" value="KAK1135451.1"/>
    <property type="molecule type" value="Genomic_DNA"/>
</dbReference>
<keyword evidence="3" id="KW-1185">Reference proteome</keyword>
<organism evidence="2 3">
    <name type="scientific">Melipona bicolor</name>
    <dbReference type="NCBI Taxonomy" id="60889"/>
    <lineage>
        <taxon>Eukaryota</taxon>
        <taxon>Metazoa</taxon>
        <taxon>Ecdysozoa</taxon>
        <taxon>Arthropoda</taxon>
        <taxon>Hexapoda</taxon>
        <taxon>Insecta</taxon>
        <taxon>Pterygota</taxon>
        <taxon>Neoptera</taxon>
        <taxon>Endopterygota</taxon>
        <taxon>Hymenoptera</taxon>
        <taxon>Apocrita</taxon>
        <taxon>Aculeata</taxon>
        <taxon>Apoidea</taxon>
        <taxon>Anthophila</taxon>
        <taxon>Apidae</taxon>
        <taxon>Melipona</taxon>
    </lineage>
</organism>
<dbReference type="Proteomes" id="UP001177670">
    <property type="component" value="Unassembled WGS sequence"/>
</dbReference>
<comment type="caution">
    <text evidence="2">The sequence shown here is derived from an EMBL/GenBank/DDBJ whole genome shotgun (WGS) entry which is preliminary data.</text>
</comment>
<sequence>MSCENVNAPVATQGRTGYKVRFPDESNLFYEESFYRSMLGTPLNHGVAMTRDDRSEQDLDSYNEGGHGLRTDKRELGHR</sequence>
<evidence type="ECO:0000256" key="1">
    <source>
        <dbReference type="SAM" id="MobiDB-lite"/>
    </source>
</evidence>
<feature type="region of interest" description="Disordered" evidence="1">
    <location>
        <begin position="44"/>
        <end position="79"/>
    </location>
</feature>
<name>A0AA40GCU2_9HYME</name>
<gene>
    <name evidence="2" type="ORF">K0M31_000046</name>
</gene>
<evidence type="ECO:0000313" key="3">
    <source>
        <dbReference type="Proteomes" id="UP001177670"/>
    </source>
</evidence>
<dbReference type="AlphaFoldDB" id="A0AA40GCU2"/>